<sequence>MNQNKERQKRRPIAIDLFSGAGGLSLGMESAGFEVVISIEIDPVHSAIHNYNFPNCANICRDISNVSSEELWNILYDKDISEVDLLAGGPPCQGFSQMGRRQIEDPRNKLVFEYVRVVRDIKPRYFIFENVPGIVSGKHKGFIEDLCQEFIQIGYNTIVPVLILNAADFGVAQNRSRLILLGWRKDMLKPVYPEILFEKPTVDGKSRDLSSLPPWLGASDVLSDLEGVSVFIGKDEGISPHKLNYCGPRSNFSFDPNGVFDLCHRRTFTEKLIYGHLSSTHTEQSIIRFQNVPQGVVEPTTRLFKLHPYKPSNTLRAGTDSKRGAHTAPRPIHYSHPRCISIREAARLHSFPDWFQFHRTIWHGHRQIGNSVPPLLAKEISQSLIELLDYDLSKIPVENLPTSDPGLLSLTMHQACNLFDVPKDVIGKRNRNKGTT</sequence>
<evidence type="ECO:0000256" key="2">
    <source>
        <dbReference type="ARBA" id="ARBA00022679"/>
    </source>
</evidence>
<dbReference type="EC" id="2.1.1.37" evidence="7"/>
<dbReference type="NCBIfam" id="TIGR00675">
    <property type="entry name" value="dcm"/>
    <property type="match status" value="1"/>
</dbReference>
<evidence type="ECO:0000256" key="6">
    <source>
        <dbReference type="RuleBase" id="RU000416"/>
    </source>
</evidence>
<dbReference type="KEGG" id="ccur:IAR63_01550"/>
<evidence type="ECO:0000256" key="3">
    <source>
        <dbReference type="ARBA" id="ARBA00022691"/>
    </source>
</evidence>
<keyword evidence="1 5" id="KW-0489">Methyltransferase</keyword>
<evidence type="ECO:0000256" key="7">
    <source>
        <dbReference type="RuleBase" id="RU000417"/>
    </source>
</evidence>
<reference evidence="8 9" key="1">
    <citation type="submission" date="2020-08" db="EMBL/GenBank/DDBJ databases">
        <title>Complete genome sequence of Raphidiopsis curvispora isolated from drinking water reservoir in South Korea.</title>
        <authorList>
            <person name="Jeong J."/>
        </authorList>
    </citation>
    <scope>NUCLEOTIDE SEQUENCE [LARGE SCALE GENOMIC DNA]</scope>
    <source>
        <strain evidence="8 9">GIHE-G1</strain>
    </source>
</reference>
<dbReference type="REBASE" id="443345">
    <property type="entry name" value="M.CcuG1ORF1550P"/>
</dbReference>
<keyword evidence="4" id="KW-0680">Restriction system</keyword>
<proteinExistence type="inferred from homology"/>
<evidence type="ECO:0000256" key="5">
    <source>
        <dbReference type="PROSITE-ProRule" id="PRU01016"/>
    </source>
</evidence>
<dbReference type="InterPro" id="IPR031303">
    <property type="entry name" value="C5_meth_CS"/>
</dbReference>
<dbReference type="AlphaFoldDB" id="A0A7H0F1B7"/>
<dbReference type="InterPro" id="IPR029063">
    <property type="entry name" value="SAM-dependent_MTases_sf"/>
</dbReference>
<dbReference type="GO" id="GO:0009307">
    <property type="term" value="P:DNA restriction-modification system"/>
    <property type="evidence" value="ECO:0007669"/>
    <property type="project" value="UniProtKB-KW"/>
</dbReference>
<dbReference type="InterPro" id="IPR050390">
    <property type="entry name" value="C5-Methyltransferase"/>
</dbReference>
<keyword evidence="2 5" id="KW-0808">Transferase</keyword>
<dbReference type="Proteomes" id="UP000516013">
    <property type="component" value="Chromosome"/>
</dbReference>
<comment type="similarity">
    <text evidence="5 6">Belongs to the class I-like SAM-binding methyltransferase superfamily. C5-methyltransferase family.</text>
</comment>
<dbReference type="Gene3D" id="3.40.50.150">
    <property type="entry name" value="Vaccinia Virus protein VP39"/>
    <property type="match status" value="1"/>
</dbReference>
<dbReference type="PRINTS" id="PR00105">
    <property type="entry name" value="C5METTRFRASE"/>
</dbReference>
<dbReference type="InterPro" id="IPR001525">
    <property type="entry name" value="C5_MeTfrase"/>
</dbReference>
<dbReference type="GO" id="GO:0032259">
    <property type="term" value="P:methylation"/>
    <property type="evidence" value="ECO:0007669"/>
    <property type="project" value="UniProtKB-KW"/>
</dbReference>
<dbReference type="GO" id="GO:0003886">
    <property type="term" value="F:DNA (cytosine-5-)-methyltransferase activity"/>
    <property type="evidence" value="ECO:0007669"/>
    <property type="project" value="UniProtKB-EC"/>
</dbReference>
<keyword evidence="9" id="KW-1185">Reference proteome</keyword>
<dbReference type="EMBL" id="CP060822">
    <property type="protein sequence ID" value="QNP29833.1"/>
    <property type="molecule type" value="Genomic_DNA"/>
</dbReference>
<dbReference type="InterPro" id="IPR018117">
    <property type="entry name" value="C5_DNA_meth_AS"/>
</dbReference>
<keyword evidence="3 5" id="KW-0949">S-adenosyl-L-methionine</keyword>
<name>A0A7H0F1B7_9CYAN</name>
<dbReference type="SUPFAM" id="SSF53335">
    <property type="entry name" value="S-adenosyl-L-methionine-dependent methyltransferases"/>
    <property type="match status" value="1"/>
</dbReference>
<dbReference type="PROSITE" id="PS00095">
    <property type="entry name" value="C5_MTASE_2"/>
    <property type="match status" value="1"/>
</dbReference>
<dbReference type="PROSITE" id="PS51679">
    <property type="entry name" value="SAM_MT_C5"/>
    <property type="match status" value="1"/>
</dbReference>
<protein>
    <recommendedName>
        <fullName evidence="7">Cytosine-specific methyltransferase</fullName>
        <ecNumber evidence="7">2.1.1.37</ecNumber>
    </recommendedName>
</protein>
<dbReference type="RefSeq" id="WP_187706334.1">
    <property type="nucleotide sequence ID" value="NZ_CP060822.1"/>
</dbReference>
<comment type="catalytic activity">
    <reaction evidence="7">
        <text>a 2'-deoxycytidine in DNA + S-adenosyl-L-methionine = a 5-methyl-2'-deoxycytidine in DNA + S-adenosyl-L-homocysteine + H(+)</text>
        <dbReference type="Rhea" id="RHEA:13681"/>
        <dbReference type="Rhea" id="RHEA-COMP:11369"/>
        <dbReference type="Rhea" id="RHEA-COMP:11370"/>
        <dbReference type="ChEBI" id="CHEBI:15378"/>
        <dbReference type="ChEBI" id="CHEBI:57856"/>
        <dbReference type="ChEBI" id="CHEBI:59789"/>
        <dbReference type="ChEBI" id="CHEBI:85452"/>
        <dbReference type="ChEBI" id="CHEBI:85454"/>
        <dbReference type="EC" id="2.1.1.37"/>
    </reaction>
</comment>
<dbReference type="Pfam" id="PF00145">
    <property type="entry name" value="DNA_methylase"/>
    <property type="match status" value="1"/>
</dbReference>
<gene>
    <name evidence="8" type="ORF">IAR63_01550</name>
</gene>
<evidence type="ECO:0000313" key="9">
    <source>
        <dbReference type="Proteomes" id="UP000516013"/>
    </source>
</evidence>
<evidence type="ECO:0000256" key="1">
    <source>
        <dbReference type="ARBA" id="ARBA00022603"/>
    </source>
</evidence>
<dbReference type="Gene3D" id="3.90.120.10">
    <property type="entry name" value="DNA Methylase, subunit A, domain 2"/>
    <property type="match status" value="1"/>
</dbReference>
<feature type="active site" evidence="5">
    <location>
        <position position="92"/>
    </location>
</feature>
<organism evidence="8 9">
    <name type="scientific">Cylindrospermopsis curvispora GIHE-G1</name>
    <dbReference type="NCBI Taxonomy" id="2666332"/>
    <lineage>
        <taxon>Bacteria</taxon>
        <taxon>Bacillati</taxon>
        <taxon>Cyanobacteriota</taxon>
        <taxon>Cyanophyceae</taxon>
        <taxon>Nostocales</taxon>
        <taxon>Aphanizomenonaceae</taxon>
        <taxon>Cylindrospermopsis</taxon>
    </lineage>
</organism>
<dbReference type="PROSITE" id="PS00094">
    <property type="entry name" value="C5_MTASE_1"/>
    <property type="match status" value="1"/>
</dbReference>
<evidence type="ECO:0000256" key="4">
    <source>
        <dbReference type="ARBA" id="ARBA00022747"/>
    </source>
</evidence>
<evidence type="ECO:0000313" key="8">
    <source>
        <dbReference type="EMBL" id="QNP29833.1"/>
    </source>
</evidence>
<dbReference type="PANTHER" id="PTHR10629">
    <property type="entry name" value="CYTOSINE-SPECIFIC METHYLTRANSFERASE"/>
    <property type="match status" value="1"/>
</dbReference>
<dbReference type="PANTHER" id="PTHR10629:SF52">
    <property type="entry name" value="DNA (CYTOSINE-5)-METHYLTRANSFERASE 1"/>
    <property type="match status" value="1"/>
</dbReference>
<accession>A0A7H0F1B7</accession>